<dbReference type="RefSeq" id="WP_161674775.1">
    <property type="nucleotide sequence ID" value="NZ_JAABLP010000002.1"/>
</dbReference>
<organism evidence="3 4">
    <name type="scientific">Pannonibacter tanglangensis</name>
    <dbReference type="NCBI Taxonomy" id="2750084"/>
    <lineage>
        <taxon>Bacteria</taxon>
        <taxon>Pseudomonadati</taxon>
        <taxon>Pseudomonadota</taxon>
        <taxon>Alphaproteobacteria</taxon>
        <taxon>Hyphomicrobiales</taxon>
        <taxon>Stappiaceae</taxon>
        <taxon>Pannonibacter</taxon>
    </lineage>
</organism>
<evidence type="ECO:0000313" key="3">
    <source>
        <dbReference type="EMBL" id="NBN63118.1"/>
    </source>
</evidence>
<dbReference type="EMBL" id="JAABLP010000002">
    <property type="protein sequence ID" value="NBN63118.1"/>
    <property type="molecule type" value="Genomic_DNA"/>
</dbReference>
<feature type="region of interest" description="Disordered" evidence="1">
    <location>
        <begin position="256"/>
        <end position="284"/>
    </location>
</feature>
<feature type="transmembrane region" description="Helical" evidence="2">
    <location>
        <begin position="6"/>
        <end position="29"/>
    </location>
</feature>
<comment type="caution">
    <text evidence="3">The sequence shown here is derived from an EMBL/GenBank/DDBJ whole genome shotgun (WGS) entry which is preliminary data.</text>
</comment>
<keyword evidence="2" id="KW-0812">Transmembrane</keyword>
<feature type="transmembrane region" description="Helical" evidence="2">
    <location>
        <begin position="112"/>
        <end position="134"/>
    </location>
</feature>
<proteinExistence type="predicted"/>
<evidence type="ECO:0000256" key="2">
    <source>
        <dbReference type="SAM" id="Phobius"/>
    </source>
</evidence>
<keyword evidence="2" id="KW-1133">Transmembrane helix</keyword>
<sequence length="284" mass="30680">MNLASPVTAVLLAIGIWWLSTGLVLAMVHWSGKKSLRPWQLLPWVTGIGVLGFVLMLEGSAAQTPVGSYTGFFGALLVWAWHETTFLTGMVTGRHKGECPPGLTGLARFRAAWAAVCDHEIALLVTAVVLWLALRHADNLFGLATFGLLWGMRISSKMLIFLGARHAISGLMPPAILHLRSYFNTGRTTPLFPLFLAGAIGIFAVLVVGVLRAHQPYSEVGHLLLATFMALAIIEHLILVLPVSDTALWRWAVPGSRPAHDAGSVPASALRPVRRQAGRQPETP</sequence>
<feature type="transmembrane region" description="Helical" evidence="2">
    <location>
        <begin position="41"/>
        <end position="57"/>
    </location>
</feature>
<dbReference type="InterPro" id="IPR017496">
    <property type="entry name" value="Photo_alph_chp2"/>
</dbReference>
<feature type="transmembrane region" description="Helical" evidence="2">
    <location>
        <begin position="223"/>
        <end position="241"/>
    </location>
</feature>
<keyword evidence="4" id="KW-1185">Reference proteome</keyword>
<accession>A0ABW9ZGF5</accession>
<reference evidence="3 4" key="1">
    <citation type="submission" date="2020-01" db="EMBL/GenBank/DDBJ databases">
        <authorList>
            <person name="Peng S.Y."/>
            <person name="Li J."/>
            <person name="Wang M."/>
            <person name="Wang L."/>
            <person name="Wang C.Q."/>
            <person name="Wang J.R."/>
        </authorList>
    </citation>
    <scope>NUCLEOTIDE SEQUENCE [LARGE SCALE GENOMIC DNA]</scope>
    <source>
        <strain evidence="3 4">XCT-34</strain>
    </source>
</reference>
<protein>
    <submittedName>
        <fullName evidence="3">DUF3623 family protein</fullName>
    </submittedName>
</protein>
<dbReference type="NCBIfam" id="TIGR03055">
    <property type="entry name" value="photo_alph_chp2"/>
    <property type="match status" value="1"/>
</dbReference>
<keyword evidence="2" id="KW-0472">Membrane</keyword>
<gene>
    <name evidence="3" type="ORF">GWI71_05440</name>
</gene>
<dbReference type="Proteomes" id="UP000541347">
    <property type="component" value="Unassembled WGS sequence"/>
</dbReference>
<dbReference type="Pfam" id="PF12291">
    <property type="entry name" value="DUF3623"/>
    <property type="match status" value="1"/>
</dbReference>
<evidence type="ECO:0000313" key="4">
    <source>
        <dbReference type="Proteomes" id="UP000541347"/>
    </source>
</evidence>
<feature type="transmembrane region" description="Helical" evidence="2">
    <location>
        <begin position="191"/>
        <end position="211"/>
    </location>
</feature>
<feature type="transmembrane region" description="Helical" evidence="2">
    <location>
        <begin position="69"/>
        <end position="91"/>
    </location>
</feature>
<evidence type="ECO:0000256" key="1">
    <source>
        <dbReference type="SAM" id="MobiDB-lite"/>
    </source>
</evidence>
<name>A0ABW9ZGF5_9HYPH</name>